<evidence type="ECO:0008006" key="4">
    <source>
        <dbReference type="Google" id="ProtNLM"/>
    </source>
</evidence>
<feature type="transmembrane region" description="Helical" evidence="1">
    <location>
        <begin position="20"/>
        <end position="40"/>
    </location>
</feature>
<feature type="transmembrane region" description="Helical" evidence="1">
    <location>
        <begin position="71"/>
        <end position="93"/>
    </location>
</feature>
<dbReference type="RefSeq" id="WP_248148720.1">
    <property type="nucleotide sequence ID" value="NZ_BAAAOF010000004.1"/>
</dbReference>
<protein>
    <recommendedName>
        <fullName evidence="4">DUF1275 family protein</fullName>
    </recommendedName>
</protein>
<keyword evidence="3" id="KW-1185">Reference proteome</keyword>
<feature type="transmembrane region" description="Helical" evidence="1">
    <location>
        <begin position="170"/>
        <end position="188"/>
    </location>
</feature>
<feature type="transmembrane region" description="Helical" evidence="1">
    <location>
        <begin position="137"/>
        <end position="158"/>
    </location>
</feature>
<name>A0ABP5B2S8_9MICO</name>
<gene>
    <name evidence="2" type="ORF">GCM10009775_20830</name>
</gene>
<keyword evidence="1" id="KW-0472">Membrane</keyword>
<dbReference type="InterPro" id="IPR010699">
    <property type="entry name" value="DUF1275"/>
</dbReference>
<feature type="transmembrane region" description="Helical" evidence="1">
    <location>
        <begin position="208"/>
        <end position="226"/>
    </location>
</feature>
<reference evidence="3" key="1">
    <citation type="journal article" date="2019" name="Int. J. Syst. Evol. Microbiol.">
        <title>The Global Catalogue of Microorganisms (GCM) 10K type strain sequencing project: providing services to taxonomists for standard genome sequencing and annotation.</title>
        <authorList>
            <consortium name="The Broad Institute Genomics Platform"/>
            <consortium name="The Broad Institute Genome Sequencing Center for Infectious Disease"/>
            <person name="Wu L."/>
            <person name="Ma J."/>
        </authorList>
    </citation>
    <scope>NUCLEOTIDE SEQUENCE [LARGE SCALE GENOMIC DNA]</scope>
    <source>
        <strain evidence="3">JCM 14900</strain>
    </source>
</reference>
<evidence type="ECO:0000313" key="2">
    <source>
        <dbReference type="EMBL" id="GAA1928669.1"/>
    </source>
</evidence>
<dbReference type="Proteomes" id="UP001501343">
    <property type="component" value="Unassembled WGS sequence"/>
</dbReference>
<organism evidence="2 3">
    <name type="scientific">Microbacterium aoyamense</name>
    <dbReference type="NCBI Taxonomy" id="344166"/>
    <lineage>
        <taxon>Bacteria</taxon>
        <taxon>Bacillati</taxon>
        <taxon>Actinomycetota</taxon>
        <taxon>Actinomycetes</taxon>
        <taxon>Micrococcales</taxon>
        <taxon>Microbacteriaceae</taxon>
        <taxon>Microbacterium</taxon>
    </lineage>
</organism>
<evidence type="ECO:0000313" key="3">
    <source>
        <dbReference type="Proteomes" id="UP001501343"/>
    </source>
</evidence>
<dbReference type="PANTHER" id="PTHR37314">
    <property type="entry name" value="SLR0142 PROTEIN"/>
    <property type="match status" value="1"/>
</dbReference>
<accession>A0ABP5B2S8</accession>
<keyword evidence="1" id="KW-0812">Transmembrane</keyword>
<dbReference type="Pfam" id="PF06912">
    <property type="entry name" value="DUF1275"/>
    <property type="match status" value="1"/>
</dbReference>
<feature type="transmembrane region" description="Helical" evidence="1">
    <location>
        <begin position="105"/>
        <end position="125"/>
    </location>
</feature>
<keyword evidence="1" id="KW-1133">Transmembrane helix</keyword>
<dbReference type="PANTHER" id="PTHR37314:SF4">
    <property type="entry name" value="UPF0700 TRANSMEMBRANE PROTEIN YOAK"/>
    <property type="match status" value="1"/>
</dbReference>
<evidence type="ECO:0000256" key="1">
    <source>
        <dbReference type="SAM" id="Phobius"/>
    </source>
</evidence>
<comment type="caution">
    <text evidence="2">The sequence shown here is derived from an EMBL/GenBank/DDBJ whole genome shotgun (WGS) entry which is preliminary data.</text>
</comment>
<dbReference type="EMBL" id="BAAAOF010000004">
    <property type="protein sequence ID" value="GAA1928669.1"/>
    <property type="molecule type" value="Genomic_DNA"/>
</dbReference>
<feature type="transmembrane region" description="Helical" evidence="1">
    <location>
        <begin position="232"/>
        <end position="251"/>
    </location>
</feature>
<sequence length="266" mass="27289">MSTTSTGAGRPAPETSNFPLMELPLVGFFLALAAGAMNAWSLANAATFSTVQSGNIISMGYWLIQGDLGKFAFPALAVLAFGLGSALCGVLMTTFQRSGRPYTPGVLLVGSVLLVIIAILAIVLVGSGDGRAAGVDLSADHTITAHVLALAISFIAGAQGNAFHKNSGMLYGNVAVTFVVQMAFNFLVQSAFKREGINGSTNIKWAGLFFFVLLGFAGGAAIGFGADQLLNGASIFIPAVILLALFFVALAKGFKNVDPTPGGSFA</sequence>
<proteinExistence type="predicted"/>